<evidence type="ECO:0008006" key="4">
    <source>
        <dbReference type="Google" id="ProtNLM"/>
    </source>
</evidence>
<keyword evidence="1" id="KW-0472">Membrane</keyword>
<evidence type="ECO:0000313" key="2">
    <source>
        <dbReference type="EMBL" id="MBJ6363546.1"/>
    </source>
</evidence>
<sequence>MKCHEVQESLGVYWDLPVHDPERVAIDRHLQHCNCCMEEFRIWEESEAMIRSAAQQGTAASEPMDDITRSVMDRIYSEQSWMMPIHERRYQISRVFKRNVSAIIACCMAMFVSGFVYFLFGEKTDPSSMAHITGLLDTVNANEGISLISSEFYQEIPVASISDPFVLNVVPTVPQYWVALSILGIIITLLILNWLSRART</sequence>
<organism evidence="2 3">
    <name type="scientific">Paenibacillus roseus</name>
    <dbReference type="NCBI Taxonomy" id="2798579"/>
    <lineage>
        <taxon>Bacteria</taxon>
        <taxon>Bacillati</taxon>
        <taxon>Bacillota</taxon>
        <taxon>Bacilli</taxon>
        <taxon>Bacillales</taxon>
        <taxon>Paenibacillaceae</taxon>
        <taxon>Paenibacillus</taxon>
    </lineage>
</organism>
<accession>A0A934JAC7</accession>
<dbReference type="RefSeq" id="WP_199021081.1">
    <property type="nucleotide sequence ID" value="NZ_JAELUP010000103.1"/>
</dbReference>
<keyword evidence="1" id="KW-1133">Transmembrane helix</keyword>
<feature type="transmembrane region" description="Helical" evidence="1">
    <location>
        <begin position="176"/>
        <end position="195"/>
    </location>
</feature>
<proteinExistence type="predicted"/>
<gene>
    <name evidence="2" type="ORF">JFN88_20265</name>
</gene>
<evidence type="ECO:0000313" key="3">
    <source>
        <dbReference type="Proteomes" id="UP000640274"/>
    </source>
</evidence>
<reference evidence="2" key="1">
    <citation type="submission" date="2020-12" db="EMBL/GenBank/DDBJ databases">
        <authorList>
            <person name="Huq M.A."/>
        </authorList>
    </citation>
    <scope>NUCLEOTIDE SEQUENCE</scope>
    <source>
        <strain evidence="2">MAHUQ-46</strain>
    </source>
</reference>
<dbReference type="AlphaFoldDB" id="A0A934JAC7"/>
<evidence type="ECO:0000256" key="1">
    <source>
        <dbReference type="SAM" id="Phobius"/>
    </source>
</evidence>
<comment type="caution">
    <text evidence="2">The sequence shown here is derived from an EMBL/GenBank/DDBJ whole genome shotgun (WGS) entry which is preliminary data.</text>
</comment>
<dbReference type="Proteomes" id="UP000640274">
    <property type="component" value="Unassembled WGS sequence"/>
</dbReference>
<dbReference type="EMBL" id="JAELUP010000103">
    <property type="protein sequence ID" value="MBJ6363546.1"/>
    <property type="molecule type" value="Genomic_DNA"/>
</dbReference>
<name>A0A934JAC7_9BACL</name>
<feature type="transmembrane region" description="Helical" evidence="1">
    <location>
        <begin position="99"/>
        <end position="120"/>
    </location>
</feature>
<keyword evidence="1" id="KW-0812">Transmembrane</keyword>
<keyword evidence="3" id="KW-1185">Reference proteome</keyword>
<protein>
    <recommendedName>
        <fullName evidence="4">Zf-HC2 domain-containing protein</fullName>
    </recommendedName>
</protein>